<feature type="compositionally biased region" description="Polar residues" evidence="10">
    <location>
        <begin position="587"/>
        <end position="609"/>
    </location>
</feature>
<feature type="domain" description="Kinesin motor" evidence="11">
    <location>
        <begin position="182"/>
        <end position="467"/>
    </location>
</feature>
<feature type="compositionally biased region" description="Basic and acidic residues" evidence="10">
    <location>
        <begin position="732"/>
        <end position="750"/>
    </location>
</feature>
<dbReference type="Proteomes" id="UP000012073">
    <property type="component" value="Unassembled WGS sequence"/>
</dbReference>
<feature type="region of interest" description="Disordered" evidence="10">
    <location>
        <begin position="804"/>
        <end position="870"/>
    </location>
</feature>
<gene>
    <name evidence="13" type="ORF">CHC_T00009001001</name>
</gene>
<dbReference type="RefSeq" id="XP_005714617.1">
    <property type="nucleotide sequence ID" value="XM_005714560.1"/>
</dbReference>
<feature type="compositionally biased region" description="Basic and acidic residues" evidence="10">
    <location>
        <begin position="525"/>
        <end position="540"/>
    </location>
</feature>
<dbReference type="GO" id="GO:0007018">
    <property type="term" value="P:microtubule-based movement"/>
    <property type="evidence" value="ECO:0007669"/>
    <property type="project" value="InterPro"/>
</dbReference>
<keyword evidence="4 9" id="KW-0547">Nucleotide-binding</keyword>
<dbReference type="Gene3D" id="1.10.150.50">
    <property type="entry name" value="Transcription Factor, Ets-1"/>
    <property type="match status" value="1"/>
</dbReference>
<dbReference type="OrthoDB" id="3176171at2759"/>
<comment type="subcellular location">
    <subcellularLocation>
        <location evidence="1">Cytoplasm</location>
        <location evidence="1">Cytoskeleton</location>
    </subcellularLocation>
</comment>
<dbReference type="InterPro" id="IPR001660">
    <property type="entry name" value="SAM"/>
</dbReference>
<dbReference type="PROSITE" id="PS00411">
    <property type="entry name" value="KINESIN_MOTOR_1"/>
    <property type="match status" value="1"/>
</dbReference>
<feature type="compositionally biased region" description="Polar residues" evidence="10">
    <location>
        <begin position="849"/>
        <end position="865"/>
    </location>
</feature>
<feature type="compositionally biased region" description="Low complexity" evidence="10">
    <location>
        <begin position="140"/>
        <end position="151"/>
    </location>
</feature>
<keyword evidence="14" id="KW-1185">Reference proteome</keyword>
<evidence type="ECO:0000256" key="9">
    <source>
        <dbReference type="PROSITE-ProRule" id="PRU00283"/>
    </source>
</evidence>
<dbReference type="KEGG" id="ccp:CHC_T00009001001"/>
<dbReference type="InterPro" id="IPR027417">
    <property type="entry name" value="P-loop_NTPase"/>
</dbReference>
<dbReference type="Gramene" id="CDF34798">
    <property type="protein sequence ID" value="CDF34798"/>
    <property type="gene ID" value="CHC_T00009001001"/>
</dbReference>
<dbReference type="CDD" id="cd01367">
    <property type="entry name" value="KISc_KIF2_like"/>
    <property type="match status" value="1"/>
</dbReference>
<dbReference type="AlphaFoldDB" id="R7QAH1"/>
<dbReference type="GO" id="GO:0003777">
    <property type="term" value="F:microtubule motor activity"/>
    <property type="evidence" value="ECO:0007669"/>
    <property type="project" value="InterPro"/>
</dbReference>
<evidence type="ECO:0000259" key="11">
    <source>
        <dbReference type="PROSITE" id="PS50067"/>
    </source>
</evidence>
<feature type="binding site" evidence="9">
    <location>
        <begin position="237"/>
        <end position="244"/>
    </location>
    <ligand>
        <name>ATP</name>
        <dbReference type="ChEBI" id="CHEBI:30616"/>
    </ligand>
</feature>
<evidence type="ECO:0000256" key="7">
    <source>
        <dbReference type="ARBA" id="ARBA00023212"/>
    </source>
</evidence>
<sequence>MPGPHRLHVSVHAFKFERKHKPKPQTAPSQAPIRQHPALHASITIPPFPAPPIMSDPQVALWLRQSGLSRFAPRFAAASITTSAFLALSAADLDALGLDSPADRKRLFDLIDDNRRPRHPSPSKRISATRRRLSLRRLSRSNSSPVSSPASRPAPAPPPPADMTRPTDPPTAAHTAAPSMARVTVCVRKRPLGRKELACGDGDVVTTASNPIVYQRTARPLVDALFKGGRATCFAYGQTGAGKTFTMAGDSPENPGLYTLAVRDVFDRIRMVWISFYEIYASKLQDLLNRSAKLECREDSNSEVQIVGLTERLCEVEEDVLAYIDEGSAARSTGSTSANDDSSRSHAVFQIQLRHPPGNTGAEIGRLCFIDLAGSERGSDTASSTRQTRMEGAEINKSLLALKECIRAMDQKKDHTPFRGSKLTQVLKASFMGKNCSTVMIANISPASSNVEHTLNTLRYSDRVKEMKTDRVANSAHTPSIDLSFLTRPALNGRRATFSHALGMRTGRNLLNTPLRTTQQQATPDGEHRDDRGRVREAPKSSRKGLNPQAATRKFDMLPEKRDTHAFPRTGSRNERKPLVRTKSRGSDNIFQNQLKPPTVTDPSNTQEPRPTKRKTSRAPSMIPTRPSMGGAAFPKPNAFQTPGDSKIARATSSVGRLQSGERGSAFGERDRKASTVAHNNNQLKRARLLEDRPHPRASRIPTRSGSSSTLDDVSTSDSEAVEIDLSNQSLKSEDFEPRPRPAKRPDDLPTAKQSFRKVNAAQSAMKHYKRTVDELSDEDLLFASSDSIVDELTAAAQQRLAAASIQTEKDQKNPRQKQNGSKGSGRPRGREAPSTRKHRMNGDDISPPTRQKISTSSRETSNGSEFRKPVSPDLRKVLRFHHVQIEELMRLTESDLALVNAAEKGEMDADEYALKLKLNLSQKLDVTASHVNLACHPASTSGNEAVGFYSPNKLSSLFFIVSISSSERPTESVPSLPPFGFPRHLSISSIALSSGGEISDPVGTKPSLNPASPQKFLRSSESIIQICGIGNSCTSRHIAYRCASSFSSNASTILSSPIDRL</sequence>
<dbReference type="GO" id="GO:0005874">
    <property type="term" value="C:microtubule"/>
    <property type="evidence" value="ECO:0007669"/>
    <property type="project" value="UniProtKB-KW"/>
</dbReference>
<evidence type="ECO:0000256" key="4">
    <source>
        <dbReference type="ARBA" id="ARBA00022741"/>
    </source>
</evidence>
<feature type="domain" description="SAM" evidence="12">
    <location>
        <begin position="54"/>
        <end position="117"/>
    </location>
</feature>
<dbReference type="PANTHER" id="PTHR47971">
    <property type="entry name" value="KINESIN-RELATED PROTEIN 6"/>
    <property type="match status" value="1"/>
</dbReference>
<feature type="compositionally biased region" description="Low complexity" evidence="10">
    <location>
        <begin position="705"/>
        <end position="719"/>
    </location>
</feature>
<name>R7QAH1_CHOCR</name>
<dbReference type="SMART" id="SM00129">
    <property type="entry name" value="KISc"/>
    <property type="match status" value="1"/>
</dbReference>
<evidence type="ECO:0000256" key="5">
    <source>
        <dbReference type="ARBA" id="ARBA00022840"/>
    </source>
</evidence>
<keyword evidence="2" id="KW-0963">Cytoplasm</keyword>
<dbReference type="FunFam" id="3.40.850.10:FF:000012">
    <property type="entry name" value="Kinesin-like protein"/>
    <property type="match status" value="1"/>
</dbReference>
<feature type="compositionally biased region" description="Basic residues" evidence="10">
    <location>
        <begin position="116"/>
        <end position="139"/>
    </location>
</feature>
<feature type="compositionally biased region" description="Polar residues" evidence="10">
    <location>
        <begin position="509"/>
        <end position="523"/>
    </location>
</feature>
<dbReference type="InterPro" id="IPR001752">
    <property type="entry name" value="Kinesin_motor_dom"/>
</dbReference>
<dbReference type="PROSITE" id="PS50105">
    <property type="entry name" value="SAM_DOMAIN"/>
    <property type="match status" value="1"/>
</dbReference>
<feature type="compositionally biased region" description="Basic and acidic residues" evidence="10">
    <location>
        <begin position="553"/>
        <end position="578"/>
    </location>
</feature>
<evidence type="ECO:0000256" key="3">
    <source>
        <dbReference type="ARBA" id="ARBA00022701"/>
    </source>
</evidence>
<dbReference type="SUPFAM" id="SSF52540">
    <property type="entry name" value="P-loop containing nucleoside triphosphate hydrolases"/>
    <property type="match status" value="1"/>
</dbReference>
<comment type="similarity">
    <text evidence="8">Belongs to the TRAFAC class myosin-kinesin ATPase superfamily. Kinesin family. KIN-13 subfamily.</text>
</comment>
<evidence type="ECO:0000256" key="2">
    <source>
        <dbReference type="ARBA" id="ARBA00022490"/>
    </source>
</evidence>
<dbReference type="InterPro" id="IPR036961">
    <property type="entry name" value="Kinesin_motor_dom_sf"/>
</dbReference>
<evidence type="ECO:0000313" key="14">
    <source>
        <dbReference type="Proteomes" id="UP000012073"/>
    </source>
</evidence>
<evidence type="ECO:0000256" key="10">
    <source>
        <dbReference type="SAM" id="MobiDB-lite"/>
    </source>
</evidence>
<organism evidence="13 14">
    <name type="scientific">Chondrus crispus</name>
    <name type="common">Carrageen Irish moss</name>
    <name type="synonym">Polymorpha crispa</name>
    <dbReference type="NCBI Taxonomy" id="2769"/>
    <lineage>
        <taxon>Eukaryota</taxon>
        <taxon>Rhodophyta</taxon>
        <taxon>Florideophyceae</taxon>
        <taxon>Rhodymeniophycidae</taxon>
        <taxon>Gigartinales</taxon>
        <taxon>Gigartinaceae</taxon>
        <taxon>Chondrus</taxon>
    </lineage>
</organism>
<dbReference type="EMBL" id="HG001706">
    <property type="protein sequence ID" value="CDF34798.1"/>
    <property type="molecule type" value="Genomic_DNA"/>
</dbReference>
<keyword evidence="5 9" id="KW-0067">ATP-binding</keyword>
<dbReference type="InterPro" id="IPR027640">
    <property type="entry name" value="Kinesin-like_fam"/>
</dbReference>
<proteinExistence type="inferred from homology"/>
<evidence type="ECO:0000256" key="1">
    <source>
        <dbReference type="ARBA" id="ARBA00004245"/>
    </source>
</evidence>
<accession>R7QAH1</accession>
<feature type="region of interest" description="Disordered" evidence="10">
    <location>
        <begin position="504"/>
        <end position="760"/>
    </location>
</feature>
<dbReference type="STRING" id="2769.R7QAH1"/>
<dbReference type="Gene3D" id="3.40.850.10">
    <property type="entry name" value="Kinesin motor domain"/>
    <property type="match status" value="1"/>
</dbReference>
<evidence type="ECO:0000259" key="12">
    <source>
        <dbReference type="PROSITE" id="PS50105"/>
    </source>
</evidence>
<dbReference type="InterPro" id="IPR019821">
    <property type="entry name" value="Kinesin_motor_CS"/>
</dbReference>
<feature type="compositionally biased region" description="Low complexity" evidence="10">
    <location>
        <begin position="162"/>
        <end position="178"/>
    </location>
</feature>
<keyword evidence="7" id="KW-0206">Cytoskeleton</keyword>
<dbReference type="SUPFAM" id="SSF47769">
    <property type="entry name" value="SAM/Pointed domain"/>
    <property type="match status" value="1"/>
</dbReference>
<reference evidence="14" key="1">
    <citation type="journal article" date="2013" name="Proc. Natl. Acad. Sci. U.S.A.">
        <title>Genome structure and metabolic features in the red seaweed Chondrus crispus shed light on evolution of the Archaeplastida.</title>
        <authorList>
            <person name="Collen J."/>
            <person name="Porcel B."/>
            <person name="Carre W."/>
            <person name="Ball S.G."/>
            <person name="Chaparro C."/>
            <person name="Tonon T."/>
            <person name="Barbeyron T."/>
            <person name="Michel G."/>
            <person name="Noel B."/>
            <person name="Valentin K."/>
            <person name="Elias M."/>
            <person name="Artiguenave F."/>
            <person name="Arun A."/>
            <person name="Aury J.M."/>
            <person name="Barbosa-Neto J.F."/>
            <person name="Bothwell J.H."/>
            <person name="Bouget F.Y."/>
            <person name="Brillet L."/>
            <person name="Cabello-Hurtado F."/>
            <person name="Capella-Gutierrez S."/>
            <person name="Charrier B."/>
            <person name="Cladiere L."/>
            <person name="Cock J.M."/>
            <person name="Coelho S.M."/>
            <person name="Colleoni C."/>
            <person name="Czjzek M."/>
            <person name="Da Silva C."/>
            <person name="Delage L."/>
            <person name="Denoeud F."/>
            <person name="Deschamps P."/>
            <person name="Dittami S.M."/>
            <person name="Gabaldon T."/>
            <person name="Gachon C.M."/>
            <person name="Groisillier A."/>
            <person name="Herve C."/>
            <person name="Jabbari K."/>
            <person name="Katinka M."/>
            <person name="Kloareg B."/>
            <person name="Kowalczyk N."/>
            <person name="Labadie K."/>
            <person name="Leblanc C."/>
            <person name="Lopez P.J."/>
            <person name="McLachlan D.H."/>
            <person name="Meslet-Cladiere L."/>
            <person name="Moustafa A."/>
            <person name="Nehr Z."/>
            <person name="Nyvall Collen P."/>
            <person name="Panaud O."/>
            <person name="Partensky F."/>
            <person name="Poulain J."/>
            <person name="Rensing S.A."/>
            <person name="Rousvoal S."/>
            <person name="Samson G."/>
            <person name="Symeonidi A."/>
            <person name="Weissenbach J."/>
            <person name="Zambounis A."/>
            <person name="Wincker P."/>
            <person name="Boyen C."/>
        </authorList>
    </citation>
    <scope>NUCLEOTIDE SEQUENCE [LARGE SCALE GENOMIC DNA]</scope>
    <source>
        <strain evidence="14">cv. Stackhouse</strain>
    </source>
</reference>
<feature type="compositionally biased region" description="Pro residues" evidence="10">
    <location>
        <begin position="152"/>
        <end position="161"/>
    </location>
</feature>
<evidence type="ECO:0000313" key="13">
    <source>
        <dbReference type="EMBL" id="CDF34798.1"/>
    </source>
</evidence>
<dbReference type="Pfam" id="PF00225">
    <property type="entry name" value="Kinesin"/>
    <property type="match status" value="1"/>
</dbReference>
<feature type="region of interest" description="Disordered" evidence="10">
    <location>
        <begin position="111"/>
        <end position="179"/>
    </location>
</feature>
<dbReference type="PANTHER" id="PTHR47971:SF8">
    <property type="entry name" value="KINESIN-LIKE PROTEIN"/>
    <property type="match status" value="1"/>
</dbReference>
<dbReference type="PROSITE" id="PS50067">
    <property type="entry name" value="KINESIN_MOTOR_2"/>
    <property type="match status" value="1"/>
</dbReference>
<dbReference type="SMART" id="SM00454">
    <property type="entry name" value="SAM"/>
    <property type="match status" value="1"/>
</dbReference>
<protein>
    <submittedName>
        <fullName evidence="13">Kinesin-like</fullName>
    </submittedName>
</protein>
<dbReference type="PRINTS" id="PR00380">
    <property type="entry name" value="KINESINHEAVY"/>
</dbReference>
<evidence type="ECO:0000256" key="8">
    <source>
        <dbReference type="ARBA" id="ARBA00061030"/>
    </source>
</evidence>
<evidence type="ECO:0000256" key="6">
    <source>
        <dbReference type="ARBA" id="ARBA00023175"/>
    </source>
</evidence>
<dbReference type="GO" id="GO:0005524">
    <property type="term" value="F:ATP binding"/>
    <property type="evidence" value="ECO:0007669"/>
    <property type="project" value="UniProtKB-UniRule"/>
</dbReference>
<dbReference type="Pfam" id="PF00536">
    <property type="entry name" value="SAM_1"/>
    <property type="match status" value="1"/>
</dbReference>
<dbReference type="InterPro" id="IPR013761">
    <property type="entry name" value="SAM/pointed_sf"/>
</dbReference>
<keyword evidence="3" id="KW-0493">Microtubule</keyword>
<dbReference type="GO" id="GO:0007019">
    <property type="term" value="P:microtubule depolymerization"/>
    <property type="evidence" value="ECO:0007669"/>
    <property type="project" value="TreeGrafter"/>
</dbReference>
<keyword evidence="6 9" id="KW-0505">Motor protein</keyword>
<dbReference type="GeneID" id="17322323"/>
<dbReference type="GO" id="GO:0008017">
    <property type="term" value="F:microtubule binding"/>
    <property type="evidence" value="ECO:0007669"/>
    <property type="project" value="InterPro"/>
</dbReference>